<dbReference type="Proteomes" id="UP000216189">
    <property type="component" value="Unassembled WGS sequence"/>
</dbReference>
<organism evidence="1 2">
    <name type="scientific">Segatella bryantii</name>
    <name type="common">Prevotella bryantii</name>
    <dbReference type="NCBI Taxonomy" id="77095"/>
    <lineage>
        <taxon>Bacteria</taxon>
        <taxon>Pseudomonadati</taxon>
        <taxon>Bacteroidota</taxon>
        <taxon>Bacteroidia</taxon>
        <taxon>Bacteroidales</taxon>
        <taxon>Prevotellaceae</taxon>
        <taxon>Segatella</taxon>
    </lineage>
</organism>
<comment type="caution">
    <text evidence="1">The sequence shown here is derived from an EMBL/GenBank/DDBJ whole genome shotgun (WGS) entry which is preliminary data.</text>
</comment>
<gene>
    <name evidence="1" type="ORF">CIK91_11995</name>
</gene>
<accession>A0ABX4EFN1</accession>
<evidence type="ECO:0000313" key="1">
    <source>
        <dbReference type="EMBL" id="OYP53387.1"/>
    </source>
</evidence>
<evidence type="ECO:0000313" key="2">
    <source>
        <dbReference type="Proteomes" id="UP000216189"/>
    </source>
</evidence>
<reference evidence="1 2" key="1">
    <citation type="submission" date="2017-08" db="EMBL/GenBank/DDBJ databases">
        <title>Comparative genomics of non-oral Prevotella species.</title>
        <authorList>
            <person name="Accetto T."/>
            <person name="Nograsek B."/>
            <person name="Avgustin G."/>
        </authorList>
    </citation>
    <scope>NUCLEOTIDE SEQUENCE [LARGE SCALE GENOMIC DNA]</scope>
    <source>
        <strain evidence="1 2">TC1-1</strain>
    </source>
</reference>
<name>A0ABX4EFN1_SEGBR</name>
<sequence>MLVLIGMYLMIIIYLCRIKTSEDIANRSMTRLKEIVPWDGFVHDRQQNSGYVGISFLSWMHVLLSGLCTKIEVA</sequence>
<dbReference type="EMBL" id="NPJF01000064">
    <property type="protein sequence ID" value="OYP53387.1"/>
    <property type="molecule type" value="Genomic_DNA"/>
</dbReference>
<protein>
    <submittedName>
        <fullName evidence="1">Uncharacterized protein</fullName>
    </submittedName>
</protein>
<keyword evidence="2" id="KW-1185">Reference proteome</keyword>
<proteinExistence type="predicted"/>